<sequence length="149" mass="16897">MLQRLGARILSSVGSTCTHVVYKNGLTSTVNKWRKLKNKPHVVGIAWVVECAERKEKADETPHLIDLEGVNVAGVVKRRRSMLPRFIARELEEENSQQNGDKDDAEKSSSSKCCLLPCVQNFLSTHVQPSSWKMTYRHWRSFDGGQWAS</sequence>
<dbReference type="GO" id="GO:0000278">
    <property type="term" value="P:mitotic cell cycle"/>
    <property type="evidence" value="ECO:0007669"/>
    <property type="project" value="TreeGrafter"/>
</dbReference>
<dbReference type="EMBL" id="KL198008">
    <property type="protein sequence ID" value="KDQ27627.1"/>
    <property type="molecule type" value="Genomic_DNA"/>
</dbReference>
<protein>
    <recommendedName>
        <fullName evidence="1">BRCT domain-containing protein</fullName>
    </recommendedName>
</protein>
<dbReference type="Gene3D" id="3.40.50.10190">
    <property type="entry name" value="BRCT domain"/>
    <property type="match status" value="1"/>
</dbReference>
<evidence type="ECO:0000313" key="2">
    <source>
        <dbReference type="EMBL" id="KDQ27627.1"/>
    </source>
</evidence>
<dbReference type="PANTHER" id="PTHR14625:SF3">
    <property type="entry name" value="MICROCEPHALIN"/>
    <property type="match status" value="1"/>
</dbReference>
<reference evidence="3" key="1">
    <citation type="journal article" date="2014" name="Proc. Natl. Acad. Sci. U.S.A.">
        <title>Extensive sampling of basidiomycete genomes demonstrates inadequacy of the white-rot/brown-rot paradigm for wood decay fungi.</title>
        <authorList>
            <person name="Riley R."/>
            <person name="Salamov A.A."/>
            <person name="Brown D.W."/>
            <person name="Nagy L.G."/>
            <person name="Floudas D."/>
            <person name="Held B.W."/>
            <person name="Levasseur A."/>
            <person name="Lombard V."/>
            <person name="Morin E."/>
            <person name="Otillar R."/>
            <person name="Lindquist E.A."/>
            <person name="Sun H."/>
            <person name="LaButti K.M."/>
            <person name="Schmutz J."/>
            <person name="Jabbour D."/>
            <person name="Luo H."/>
            <person name="Baker S.E."/>
            <person name="Pisabarro A.G."/>
            <person name="Walton J.D."/>
            <person name="Blanchette R.A."/>
            <person name="Henrissat B."/>
            <person name="Martin F."/>
            <person name="Cullen D."/>
            <person name="Hibbett D.S."/>
            <person name="Grigoriev I.V."/>
        </authorList>
    </citation>
    <scope>NUCLEOTIDE SEQUENCE [LARGE SCALE GENOMIC DNA]</scope>
    <source>
        <strain evidence="3">PC15</strain>
    </source>
</reference>
<dbReference type="PANTHER" id="PTHR14625">
    <property type="entry name" value="MICROCEPHALIN"/>
    <property type="match status" value="1"/>
</dbReference>
<dbReference type="HOGENOM" id="CLU_1750459_0_0_1"/>
<organism evidence="2 3">
    <name type="scientific">Pleurotus ostreatus (strain PC15)</name>
    <name type="common">Oyster mushroom</name>
    <dbReference type="NCBI Taxonomy" id="1137138"/>
    <lineage>
        <taxon>Eukaryota</taxon>
        <taxon>Fungi</taxon>
        <taxon>Dikarya</taxon>
        <taxon>Basidiomycota</taxon>
        <taxon>Agaricomycotina</taxon>
        <taxon>Agaricomycetes</taxon>
        <taxon>Agaricomycetidae</taxon>
        <taxon>Agaricales</taxon>
        <taxon>Pleurotineae</taxon>
        <taxon>Pleurotaceae</taxon>
        <taxon>Pleurotus</taxon>
    </lineage>
</organism>
<dbReference type="InterPro" id="IPR001357">
    <property type="entry name" value="BRCT_dom"/>
</dbReference>
<proteinExistence type="predicted"/>
<evidence type="ECO:0000313" key="3">
    <source>
        <dbReference type="Proteomes" id="UP000027073"/>
    </source>
</evidence>
<evidence type="ECO:0000259" key="1">
    <source>
        <dbReference type="PROSITE" id="PS50172"/>
    </source>
</evidence>
<name>A0A067NU36_PLEO1</name>
<gene>
    <name evidence="2" type="ORF">PLEOSDRAFT_1056143</name>
</gene>
<dbReference type="OrthoDB" id="2384350at2759"/>
<feature type="domain" description="BRCT" evidence="1">
    <location>
        <begin position="1"/>
        <end position="65"/>
    </location>
</feature>
<dbReference type="InterPro" id="IPR036420">
    <property type="entry name" value="BRCT_dom_sf"/>
</dbReference>
<dbReference type="SUPFAM" id="SSF52113">
    <property type="entry name" value="BRCT domain"/>
    <property type="match status" value="1"/>
</dbReference>
<dbReference type="Pfam" id="PF00533">
    <property type="entry name" value="BRCT"/>
    <property type="match status" value="1"/>
</dbReference>
<dbReference type="InterPro" id="IPR022047">
    <property type="entry name" value="Microcephalin-like"/>
</dbReference>
<accession>A0A067NU36</accession>
<dbReference type="PROSITE" id="PS50172">
    <property type="entry name" value="BRCT"/>
    <property type="match status" value="1"/>
</dbReference>
<dbReference type="InParanoid" id="A0A067NU36"/>
<dbReference type="VEuPathDB" id="FungiDB:PLEOSDRAFT_1056143"/>
<dbReference type="AlphaFoldDB" id="A0A067NU36"/>
<dbReference type="STRING" id="1137138.A0A067NU36"/>
<dbReference type="Proteomes" id="UP000027073">
    <property type="component" value="Unassembled WGS sequence"/>
</dbReference>